<feature type="coiled-coil region" evidence="1">
    <location>
        <begin position="643"/>
        <end position="701"/>
    </location>
</feature>
<evidence type="ECO:0000313" key="5">
    <source>
        <dbReference type="Proteomes" id="UP000239576"/>
    </source>
</evidence>
<dbReference type="AlphaFoldDB" id="A0A2T1E3W1"/>
<dbReference type="InterPro" id="IPR052039">
    <property type="entry name" value="Caspase-related_regulators"/>
</dbReference>
<accession>A0A2T1E3W1</accession>
<protein>
    <submittedName>
        <fullName evidence="4">Uncharacterized protein</fullName>
    </submittedName>
</protein>
<reference evidence="4 5" key="2">
    <citation type="submission" date="2018-03" db="EMBL/GenBank/DDBJ databases">
        <title>The ancient ancestry and fast evolution of plastids.</title>
        <authorList>
            <person name="Moore K.R."/>
            <person name="Magnabosco C."/>
            <person name="Momper L."/>
            <person name="Gold D.A."/>
            <person name="Bosak T."/>
            <person name="Fournier G.P."/>
        </authorList>
    </citation>
    <scope>NUCLEOTIDE SEQUENCE [LARGE SCALE GENOMIC DNA]</scope>
    <source>
        <strain evidence="4 5">ULC18</strain>
    </source>
</reference>
<evidence type="ECO:0000259" key="2">
    <source>
        <dbReference type="Pfam" id="PF00656"/>
    </source>
</evidence>
<dbReference type="Proteomes" id="UP000239576">
    <property type="component" value="Unassembled WGS sequence"/>
</dbReference>
<dbReference type="PANTHER" id="PTHR22576">
    <property type="entry name" value="MUCOSA ASSOCIATED LYMPHOID TISSUE LYMPHOMA TRANSLOCATION PROTEIN 1/PARACASPASE"/>
    <property type="match status" value="1"/>
</dbReference>
<reference evidence="5" key="1">
    <citation type="submission" date="2018-02" db="EMBL/GenBank/DDBJ databases">
        <authorList>
            <person name="Moore K."/>
            <person name="Momper L."/>
        </authorList>
    </citation>
    <scope>NUCLEOTIDE SEQUENCE [LARGE SCALE GENOMIC DNA]</scope>
    <source>
        <strain evidence="5">ULC18</strain>
    </source>
</reference>
<evidence type="ECO:0000259" key="3">
    <source>
        <dbReference type="Pfam" id="PF20703"/>
    </source>
</evidence>
<dbReference type="EMBL" id="PVWK01000092">
    <property type="protein sequence ID" value="PSB27427.1"/>
    <property type="molecule type" value="Genomic_DNA"/>
</dbReference>
<evidence type="ECO:0000256" key="1">
    <source>
        <dbReference type="SAM" id="Coils"/>
    </source>
</evidence>
<sequence>MKRYALVIGIGKYANLNELSKPASDAQAVAEVLKKHGDFQEVILLNGTKAKPGWVDSDTLDEALTKFLKQAANQDVLLYFTGHGFTVEESEFDQRGYLATSSSKVKFKGKQIISQEDGFSFNKLNGLVQKASLSSLLLLLDCCHSGFLIEDDLVKQSLQAFSKSNYFLISACRSFQEAYALKRENHSVFTGALLESLLQENAKQGVVTALNALDFIDRALKGSGQEPIFLGMGGAIPVVSYAISSAVEPDETCPYQGLEAFTEATARFFFGRQVDVEALWQKLEQSAFVPVIGASGSGKSSLVRAGLIPALKQSGTNWAVLEPIKPGLKPLQSLERALESVFQGLENQRLLDTCINDEESKGLLPLIEALPEQQRFLLVVDQFEEVFTVSLPKQSHRFITLLTQVAEVPRSRLAIVITIRADFVESCLHYEALKQLIQTQAVYLSPLTGPDLTDAIAKPAEQKGYRATLGLLGEILKDTRDEPGFLPLLQFALTKLWAYRDSQAHELTAEAYITIGKLAGALDSHAEQIYTYSDYIDPHTGEINLSAKQSRLQPEQDWIRAIMLRLVRSGEGEKDTRQRQLRSTLVALAGEAPETQQQIELVLESLIKGRLLVSERETIDLAHEALIKGWQRMDSWCQESRELRRLSQRLEAAQLDWEKDQQNADLTAEEKGRNLLMGGLLAEIQRNWQSLKANLDNKTLEFYTQSEDAEKKKRILLLESQEALKARLDATGTLSAGLAHQLNNPAASIVRALREIPTAIIELSRSGLKSSGM</sequence>
<keyword evidence="1" id="KW-0175">Coiled coil</keyword>
<dbReference type="InterPro" id="IPR029030">
    <property type="entry name" value="Caspase-like_dom_sf"/>
</dbReference>
<dbReference type="Gene3D" id="3.40.50.1460">
    <property type="match status" value="1"/>
</dbReference>
<name>A0A2T1E3W1_9CYAN</name>
<comment type="caution">
    <text evidence="4">The sequence shown here is derived from an EMBL/GenBank/DDBJ whole genome shotgun (WGS) entry which is preliminary data.</text>
</comment>
<feature type="domain" description="Novel STAND NTPase 1" evidence="3">
    <location>
        <begin position="254"/>
        <end position="664"/>
    </location>
</feature>
<dbReference type="Pfam" id="PF20703">
    <property type="entry name" value="nSTAND1"/>
    <property type="match status" value="1"/>
</dbReference>
<dbReference type="SUPFAM" id="SSF52540">
    <property type="entry name" value="P-loop containing nucleoside triphosphate hydrolases"/>
    <property type="match status" value="1"/>
</dbReference>
<keyword evidence="5" id="KW-1185">Reference proteome</keyword>
<feature type="domain" description="Peptidase C14 caspase" evidence="2">
    <location>
        <begin position="2"/>
        <end position="220"/>
    </location>
</feature>
<dbReference type="GO" id="GO:0006508">
    <property type="term" value="P:proteolysis"/>
    <property type="evidence" value="ECO:0007669"/>
    <property type="project" value="InterPro"/>
</dbReference>
<dbReference type="GO" id="GO:0004197">
    <property type="term" value="F:cysteine-type endopeptidase activity"/>
    <property type="evidence" value="ECO:0007669"/>
    <property type="project" value="InterPro"/>
</dbReference>
<dbReference type="InterPro" id="IPR011600">
    <property type="entry name" value="Pept_C14_caspase"/>
</dbReference>
<dbReference type="Gene3D" id="3.40.50.300">
    <property type="entry name" value="P-loop containing nucleotide triphosphate hydrolases"/>
    <property type="match status" value="1"/>
</dbReference>
<dbReference type="InterPro" id="IPR027417">
    <property type="entry name" value="P-loop_NTPase"/>
</dbReference>
<dbReference type="OrthoDB" id="464342at2"/>
<dbReference type="RefSeq" id="WP_106257391.1">
    <property type="nucleotide sequence ID" value="NZ_CAWNSW010000124.1"/>
</dbReference>
<dbReference type="Pfam" id="PF00656">
    <property type="entry name" value="Peptidase_C14"/>
    <property type="match status" value="1"/>
</dbReference>
<dbReference type="InterPro" id="IPR049052">
    <property type="entry name" value="nSTAND1"/>
</dbReference>
<evidence type="ECO:0000313" key="4">
    <source>
        <dbReference type="EMBL" id="PSB27427.1"/>
    </source>
</evidence>
<gene>
    <name evidence="4" type="ORF">C7B82_16500</name>
</gene>
<dbReference type="PANTHER" id="PTHR22576:SF37">
    <property type="entry name" value="MUCOSA-ASSOCIATED LYMPHOID TISSUE LYMPHOMA TRANSLOCATION PROTEIN 1"/>
    <property type="match status" value="1"/>
</dbReference>
<proteinExistence type="predicted"/>
<dbReference type="SUPFAM" id="SSF52129">
    <property type="entry name" value="Caspase-like"/>
    <property type="match status" value="1"/>
</dbReference>
<organism evidence="4 5">
    <name type="scientific">Stenomitos frigidus ULC18</name>
    <dbReference type="NCBI Taxonomy" id="2107698"/>
    <lineage>
        <taxon>Bacteria</taxon>
        <taxon>Bacillati</taxon>
        <taxon>Cyanobacteriota</taxon>
        <taxon>Cyanophyceae</taxon>
        <taxon>Leptolyngbyales</taxon>
        <taxon>Leptolyngbyaceae</taxon>
        <taxon>Stenomitos</taxon>
    </lineage>
</organism>